<dbReference type="Proteomes" id="UP000694044">
    <property type="component" value="Unassembled WGS sequence"/>
</dbReference>
<name>A0A8T1W6B7_9STRA</name>
<proteinExistence type="predicted"/>
<comment type="caution">
    <text evidence="1">The sequence shown here is derived from an EMBL/GenBank/DDBJ whole genome shotgun (WGS) entry which is preliminary data.</text>
</comment>
<protein>
    <submittedName>
        <fullName evidence="1">Uncharacterized protein</fullName>
    </submittedName>
</protein>
<gene>
    <name evidence="1" type="ORF">PHYPSEUDO_013830</name>
</gene>
<dbReference type="EMBL" id="JAGDFM010000074">
    <property type="protein sequence ID" value="KAG7387703.1"/>
    <property type="molecule type" value="Genomic_DNA"/>
</dbReference>
<evidence type="ECO:0000313" key="2">
    <source>
        <dbReference type="Proteomes" id="UP000694044"/>
    </source>
</evidence>
<reference evidence="1" key="1">
    <citation type="submission" date="2021-02" db="EMBL/GenBank/DDBJ databases">
        <authorList>
            <person name="Palmer J.M."/>
        </authorList>
    </citation>
    <scope>NUCLEOTIDE SEQUENCE</scope>
    <source>
        <strain evidence="1">SCRP734</strain>
    </source>
</reference>
<keyword evidence="2" id="KW-1185">Reference proteome</keyword>
<organism evidence="1 2">
    <name type="scientific">Phytophthora pseudosyringae</name>
    <dbReference type="NCBI Taxonomy" id="221518"/>
    <lineage>
        <taxon>Eukaryota</taxon>
        <taxon>Sar</taxon>
        <taxon>Stramenopiles</taxon>
        <taxon>Oomycota</taxon>
        <taxon>Peronosporomycetes</taxon>
        <taxon>Peronosporales</taxon>
        <taxon>Peronosporaceae</taxon>
        <taxon>Phytophthora</taxon>
    </lineage>
</organism>
<dbReference type="OrthoDB" id="109312at2759"/>
<accession>A0A8T1W6B7</accession>
<sequence length="202" mass="22502">MGPQRIPLHHTNRFRLRVAEAFVGRPHWESVRVFARNRGLSPSTVVSWAGRIDKLRETDRQGKSTLGGSGRKAETMEYEDLLAMRVKDLRRERYIVTRAMIIFMAQEIAPQFFEKKTVNAALCWCARYVCNCAAVSNTDLTTTLCFVLAGPFFGCVTSTDVQGMLDEAILLSVVDAQDDDTSRVHDVLSGGVNESASEVISV</sequence>
<evidence type="ECO:0000313" key="1">
    <source>
        <dbReference type="EMBL" id="KAG7387703.1"/>
    </source>
</evidence>
<dbReference type="AlphaFoldDB" id="A0A8T1W6B7"/>